<gene>
    <name evidence="1" type="ORF">WN55_10058</name>
</gene>
<keyword evidence="2" id="KW-1185">Reference proteome</keyword>
<dbReference type="EMBL" id="KQ434844">
    <property type="protein sequence ID" value="KZC08187.1"/>
    <property type="molecule type" value="Genomic_DNA"/>
</dbReference>
<proteinExistence type="predicted"/>
<dbReference type="STRING" id="178035.A0A154P8K4"/>
<dbReference type="OrthoDB" id="6354602at2759"/>
<evidence type="ECO:0000313" key="1">
    <source>
        <dbReference type="EMBL" id="KZC08187.1"/>
    </source>
</evidence>
<evidence type="ECO:0000313" key="2">
    <source>
        <dbReference type="Proteomes" id="UP000076502"/>
    </source>
</evidence>
<reference evidence="1 2" key="1">
    <citation type="submission" date="2015-07" db="EMBL/GenBank/DDBJ databases">
        <title>The genome of Dufourea novaeangliae.</title>
        <authorList>
            <person name="Pan H."/>
            <person name="Kapheim K."/>
        </authorList>
    </citation>
    <scope>NUCLEOTIDE SEQUENCE [LARGE SCALE GENOMIC DNA]</scope>
    <source>
        <strain evidence="1">0120121106</strain>
        <tissue evidence="1">Whole body</tissue>
    </source>
</reference>
<dbReference type="Proteomes" id="UP000076502">
    <property type="component" value="Unassembled WGS sequence"/>
</dbReference>
<name>A0A154P8K4_DUFNO</name>
<evidence type="ECO:0008006" key="3">
    <source>
        <dbReference type="Google" id="ProtNLM"/>
    </source>
</evidence>
<accession>A0A154P8K4</accession>
<dbReference type="AlphaFoldDB" id="A0A154P8K4"/>
<protein>
    <recommendedName>
        <fullName evidence="3">Ig-like domain-containing protein</fullName>
    </recommendedName>
</protein>
<organism evidence="1 2">
    <name type="scientific">Dufourea novaeangliae</name>
    <name type="common">Sweat bee</name>
    <dbReference type="NCBI Taxonomy" id="178035"/>
    <lineage>
        <taxon>Eukaryota</taxon>
        <taxon>Metazoa</taxon>
        <taxon>Ecdysozoa</taxon>
        <taxon>Arthropoda</taxon>
        <taxon>Hexapoda</taxon>
        <taxon>Insecta</taxon>
        <taxon>Pterygota</taxon>
        <taxon>Neoptera</taxon>
        <taxon>Endopterygota</taxon>
        <taxon>Hymenoptera</taxon>
        <taxon>Apocrita</taxon>
        <taxon>Aculeata</taxon>
        <taxon>Apoidea</taxon>
        <taxon>Anthophila</taxon>
        <taxon>Halictidae</taxon>
        <taxon>Rophitinae</taxon>
        <taxon>Dufourea</taxon>
    </lineage>
</organism>
<sequence>MYPSLDEDIESIWYLSDLMDVSLVKHRSKMEMSVVRDRSRIDLPLIRRPEASSPNFRNSDELRIGYDVVLSFGRGGLHFGPPATLSVCRRFVRTGNIGGVAPEVVEGNRLYALNNEPWSDRSVQRHCPIIFQLRHWIPINWRDTDRIHKSDGVQSDKPTSIRRSFRSKTALPLPSEALGIEESKSGGVSIVILTVFQPVERIHDLQVGPLIGSPGGAKPFPGLENLPRSFWHELSSPFTEVYEVESFATETGGIPEPRPFFEDPESNITVQLGAQVHMHCRVQNLQDTLKVEITLSSEQLRIWAMMSLSSVLIIPGYDCYPLVKSL</sequence>